<dbReference type="EMBL" id="JAMGBB010000001">
    <property type="protein sequence ID" value="MCL6740031.1"/>
    <property type="molecule type" value="Genomic_DNA"/>
</dbReference>
<dbReference type="SUPFAM" id="SSF101898">
    <property type="entry name" value="NHL repeat"/>
    <property type="match status" value="1"/>
</dbReference>
<protein>
    <submittedName>
        <fullName evidence="1">Uncharacterized protein</fullName>
    </submittedName>
</protein>
<dbReference type="InterPro" id="IPR015943">
    <property type="entry name" value="WD40/YVTN_repeat-like_dom_sf"/>
</dbReference>
<gene>
    <name evidence="1" type="ORF">LZ518_02635</name>
</gene>
<reference evidence="1" key="1">
    <citation type="submission" date="2022-05" db="EMBL/GenBank/DDBJ databases">
        <authorList>
            <person name="Jo J.-H."/>
            <person name="Im W.-T."/>
        </authorList>
    </citation>
    <scope>NUCLEOTIDE SEQUENCE</scope>
    <source>
        <strain evidence="1">RB56-2</strain>
    </source>
</reference>
<organism evidence="1 2">
    <name type="scientific">Sphingomonas brevis</name>
    <dbReference type="NCBI Taxonomy" id="2908206"/>
    <lineage>
        <taxon>Bacteria</taxon>
        <taxon>Pseudomonadati</taxon>
        <taxon>Pseudomonadota</taxon>
        <taxon>Alphaproteobacteria</taxon>
        <taxon>Sphingomonadales</taxon>
        <taxon>Sphingomonadaceae</taxon>
        <taxon>Sphingomonas</taxon>
    </lineage>
</organism>
<evidence type="ECO:0000313" key="1">
    <source>
        <dbReference type="EMBL" id="MCL6740031.1"/>
    </source>
</evidence>
<name>A0ABT0S7F4_9SPHN</name>
<sequence>MQPQTLFTVDPVHRLIEGVASDGRNIWLSSLIDRQILQCGKSCKTIATLPESLHPFAIAWDKQRKRLWVAADCPPGVSFIKACDRGALIALDKRGKLRTRISPFVGQFHPGDVSASNGQVFVSDSQNGMVYRLVSNDRALMAVVLPGVGKSAQGTALDASGKQLLVADYSQGIAMTGLSDFKRTLLLRQDGKPLRGVDGLARCGDTYFGIYNGAAPGSLLTIRMRPGGIEYGELVENLKLPDPTQLAFDGKRLLVVPDSGWELALKGEIRTKGAPILSIPLSKDCKPR</sequence>
<dbReference type="Gene3D" id="2.130.10.10">
    <property type="entry name" value="YVTN repeat-like/Quinoprotein amine dehydrogenase"/>
    <property type="match status" value="1"/>
</dbReference>
<proteinExistence type="predicted"/>
<evidence type="ECO:0000313" key="2">
    <source>
        <dbReference type="Proteomes" id="UP001165383"/>
    </source>
</evidence>
<accession>A0ABT0S7F4</accession>
<comment type="caution">
    <text evidence="1">The sequence shown here is derived from an EMBL/GenBank/DDBJ whole genome shotgun (WGS) entry which is preliminary data.</text>
</comment>
<keyword evidence="2" id="KW-1185">Reference proteome</keyword>
<dbReference type="RefSeq" id="WP_249914489.1">
    <property type="nucleotide sequence ID" value="NZ_JAMGBB010000001.1"/>
</dbReference>
<dbReference type="Proteomes" id="UP001165383">
    <property type="component" value="Unassembled WGS sequence"/>
</dbReference>